<dbReference type="GO" id="GO:0009166">
    <property type="term" value="P:nucleotide catabolic process"/>
    <property type="evidence" value="ECO:0007669"/>
    <property type="project" value="InterPro"/>
</dbReference>
<feature type="domain" description="Calcineurin-like phosphoesterase" evidence="4">
    <location>
        <begin position="40"/>
        <end position="270"/>
    </location>
</feature>
<dbReference type="Pfam" id="PF00149">
    <property type="entry name" value="Metallophos"/>
    <property type="match status" value="1"/>
</dbReference>
<dbReference type="GO" id="GO:0030288">
    <property type="term" value="C:outer membrane-bounded periplasmic space"/>
    <property type="evidence" value="ECO:0007669"/>
    <property type="project" value="TreeGrafter"/>
</dbReference>
<evidence type="ECO:0000313" key="6">
    <source>
        <dbReference type="EMBL" id="AWB49588.1"/>
    </source>
</evidence>
<dbReference type="InterPro" id="IPR004843">
    <property type="entry name" value="Calcineurin-like_PHP"/>
</dbReference>
<sequence length="636" mass="67921">MYKHQQRGLLYEAAVPYGIDLTRQPPSYPTHPEGAGTVQLRLLATSDLHAHLMPWDYITDKPASLGLAQLAPMIRRLRAEVRNCVLLDNGDFLQGSPLGDWQERHGTAAHPMVVAMNALGYDAGTLGNHEFSHGLAFLERALTVARFPVVSANLGRGGGGPLVPAFVLLDRTVTDTTGQDWPLRIAITGFAPPQTALWEALRLNGAVQGEDILTAAERTLADLAAERPDLTIALAHSGIGSAVPHRNMENAAIPLASLPQVDVIVTGHTHLVFPDTQAAGLPAPADATTGTIYGKPAVMAGFHGSHLGVIDLELTNGPQGWQLSSHRVRAVKSPAIPAADPELARLATPAHQATVTAMRRPLGETTHRLHSNFALVCPCATHRLIAEAQLAHWKDTLPPGFAGVPLLAAVAPFRTGGRGGPGNYSHIPPGPILLRHIAGIYTHPNTPVLLDLSGAEITDWLERAAILFHQIAPKAADAALIRPDIPGFDFDLIHGLSFRIDLSQPPRFDAKGSLIDATARRIGQLSLDGRPIDPEGRYLLATNSYRAGSGIYPGTSRPPVARSDMPISDLIAWHVETRGTIGIEAGQPWGFAPMPGTTVIFETGPEAAALRADIPQFSPEVLGQTEAGFLRFRLSL</sequence>
<dbReference type="GO" id="GO:0000166">
    <property type="term" value="F:nucleotide binding"/>
    <property type="evidence" value="ECO:0007669"/>
    <property type="project" value="UniProtKB-KW"/>
</dbReference>
<dbReference type="SUPFAM" id="SSF56300">
    <property type="entry name" value="Metallo-dependent phosphatases"/>
    <property type="match status" value="1"/>
</dbReference>
<evidence type="ECO:0000259" key="5">
    <source>
        <dbReference type="Pfam" id="PF02872"/>
    </source>
</evidence>
<keyword evidence="7" id="KW-1185">Reference proteome</keyword>
<reference evidence="6 7" key="1">
    <citation type="submission" date="2018-04" db="EMBL/GenBank/DDBJ databases">
        <title>Genome sequencing of Gemmobacter.</title>
        <authorList>
            <person name="Yi H."/>
            <person name="Baek M.-G."/>
        </authorList>
    </citation>
    <scope>NUCLEOTIDE SEQUENCE [LARGE SCALE GENOMIC DNA]</scope>
    <source>
        <strain evidence="6 7">HYN0069</strain>
    </source>
</reference>
<dbReference type="AlphaFoldDB" id="A0A2S0UP36"/>
<dbReference type="InterPro" id="IPR029052">
    <property type="entry name" value="Metallo-depent_PP-like"/>
</dbReference>
<organism evidence="6 7">
    <name type="scientific">Paragemmobacter aquarius</name>
    <dbReference type="NCBI Taxonomy" id="2169400"/>
    <lineage>
        <taxon>Bacteria</taxon>
        <taxon>Pseudomonadati</taxon>
        <taxon>Pseudomonadota</taxon>
        <taxon>Alphaproteobacteria</taxon>
        <taxon>Rhodobacterales</taxon>
        <taxon>Paracoccaceae</taxon>
        <taxon>Paragemmobacter</taxon>
    </lineage>
</organism>
<dbReference type="InterPro" id="IPR006146">
    <property type="entry name" value="5'-Nucleotdase_CS"/>
</dbReference>
<dbReference type="PANTHER" id="PTHR11575:SF6">
    <property type="entry name" value="2',3'-CYCLIC-NUCLEOTIDE 2'-PHOSPHODIESTERASE_3'-NUCLEOTIDASE"/>
    <property type="match status" value="1"/>
</dbReference>
<protein>
    <submittedName>
        <fullName evidence="6">Bifunctional 2',3'-cyclic-nucleotide 2'-phosphodiesterase/3'-nucleotidase</fullName>
    </submittedName>
</protein>
<dbReference type="InterPro" id="IPR008334">
    <property type="entry name" value="5'-Nucleotdase_C"/>
</dbReference>
<dbReference type="GO" id="GO:0016788">
    <property type="term" value="F:hydrolase activity, acting on ester bonds"/>
    <property type="evidence" value="ECO:0007669"/>
    <property type="project" value="InterPro"/>
</dbReference>
<evidence type="ECO:0000256" key="3">
    <source>
        <dbReference type="RuleBase" id="RU362119"/>
    </source>
</evidence>
<evidence type="ECO:0000256" key="1">
    <source>
        <dbReference type="ARBA" id="ARBA00006654"/>
    </source>
</evidence>
<dbReference type="EMBL" id="CP028918">
    <property type="protein sequence ID" value="AWB49588.1"/>
    <property type="molecule type" value="Genomic_DNA"/>
</dbReference>
<evidence type="ECO:0000259" key="4">
    <source>
        <dbReference type="Pfam" id="PF00149"/>
    </source>
</evidence>
<feature type="domain" description="5'-Nucleotidase C-terminal" evidence="5">
    <location>
        <begin position="378"/>
        <end position="549"/>
    </location>
</feature>
<keyword evidence="3" id="KW-0378">Hydrolase</keyword>
<dbReference type="SUPFAM" id="SSF55816">
    <property type="entry name" value="5'-nucleotidase (syn. UDP-sugar hydrolase), C-terminal domain"/>
    <property type="match status" value="1"/>
</dbReference>
<dbReference type="GO" id="GO:0046872">
    <property type="term" value="F:metal ion binding"/>
    <property type="evidence" value="ECO:0007669"/>
    <property type="project" value="InterPro"/>
</dbReference>
<evidence type="ECO:0000256" key="2">
    <source>
        <dbReference type="ARBA" id="ARBA00022729"/>
    </source>
</evidence>
<dbReference type="Pfam" id="PF02872">
    <property type="entry name" value="5_nucleotid_C"/>
    <property type="match status" value="1"/>
</dbReference>
<dbReference type="KEGG" id="geh:HYN69_14735"/>
<dbReference type="PRINTS" id="PR01607">
    <property type="entry name" value="APYRASEFAMLY"/>
</dbReference>
<accession>A0A2S0UP36</accession>
<dbReference type="Proteomes" id="UP000244496">
    <property type="component" value="Chromosome"/>
</dbReference>
<keyword evidence="2" id="KW-0732">Signal</keyword>
<proteinExistence type="inferred from homology"/>
<evidence type="ECO:0000313" key="7">
    <source>
        <dbReference type="Proteomes" id="UP000244496"/>
    </source>
</evidence>
<dbReference type="PROSITE" id="PS00785">
    <property type="entry name" value="5_NUCLEOTIDASE_1"/>
    <property type="match status" value="1"/>
</dbReference>
<dbReference type="InterPro" id="IPR036907">
    <property type="entry name" value="5'-Nucleotdase_C_sf"/>
</dbReference>
<keyword evidence="3" id="KW-0547">Nucleotide-binding</keyword>
<dbReference type="NCBIfam" id="NF006938">
    <property type="entry name" value="PRK09420.1"/>
    <property type="match status" value="1"/>
</dbReference>
<name>A0A2S0UP36_9RHOB</name>
<gene>
    <name evidence="6" type="ORF">HYN69_14735</name>
</gene>
<dbReference type="InterPro" id="IPR006179">
    <property type="entry name" value="5_nucleotidase/apyrase"/>
</dbReference>
<dbReference type="PANTHER" id="PTHR11575">
    <property type="entry name" value="5'-NUCLEOTIDASE-RELATED"/>
    <property type="match status" value="1"/>
</dbReference>
<dbReference type="Gene3D" id="3.60.21.10">
    <property type="match status" value="1"/>
</dbReference>
<dbReference type="Gene3D" id="3.90.780.10">
    <property type="entry name" value="5'-Nucleotidase, C-terminal domain"/>
    <property type="match status" value="1"/>
</dbReference>
<comment type="similarity">
    <text evidence="1 3">Belongs to the 5'-nucleotidase family.</text>
</comment>